<accession>A0A2U1B813</accession>
<reference evidence="5 6" key="1">
    <citation type="submission" date="2018-04" db="EMBL/GenBank/DDBJ databases">
        <title>Genomic Encyclopedia of Type Strains, Phase IV (KMG-IV): sequencing the most valuable type-strain genomes for metagenomic binning, comparative biology and taxonomic classification.</title>
        <authorList>
            <person name="Goeker M."/>
        </authorList>
    </citation>
    <scope>NUCLEOTIDE SEQUENCE [LARGE SCALE GENOMIC DNA]</scope>
    <source>
        <strain evidence="5 6">DSM 14823</strain>
    </source>
</reference>
<dbReference type="NCBIfam" id="TIGR02532">
    <property type="entry name" value="IV_pilin_GFxxxE"/>
    <property type="match status" value="1"/>
</dbReference>
<keyword evidence="3" id="KW-0472">Membrane</keyword>
<evidence type="ECO:0000256" key="2">
    <source>
        <dbReference type="SAM" id="MobiDB-lite"/>
    </source>
</evidence>
<feature type="region of interest" description="Disordered" evidence="2">
    <location>
        <begin position="74"/>
        <end position="126"/>
    </location>
</feature>
<dbReference type="PRINTS" id="PR00813">
    <property type="entry name" value="BCTERIALGSPG"/>
</dbReference>
<dbReference type="AlphaFoldDB" id="A0A2U1B813"/>
<comment type="caution">
    <text evidence="5">The sequence shown here is derived from an EMBL/GenBank/DDBJ whole genome shotgun (WGS) entry which is preliminary data.</text>
</comment>
<feature type="domain" description="DUF1559" evidence="4">
    <location>
        <begin position="166"/>
        <end position="230"/>
    </location>
</feature>
<evidence type="ECO:0000259" key="4">
    <source>
        <dbReference type="Pfam" id="PF07596"/>
    </source>
</evidence>
<sequence length="377" mass="41057">MKRKSTLIELLIIKTCQIYNLFPYTALRKREGFGGEKAATCAAFLPVPSNLNISLILRKLSRLRQCSASGKSEQKREVAFPQKSGKTTSRYCGSSFPAGRPRSRQSTVPYPAPAPCRTQGARHEADTPPAYRRLRPTTARFTLIELLVVIAIIAILASMLLPALNSARQKARAIQCTSNLKQAGTALALYGADNADFLPNPASKPTSDGKSYNMITVETTYRHNLASYLGGVDLYRPASNPLVCPAARAATVTNLTKWSCTYSYTTLANNNIGRKSQAYLEYNSKGHKTPRLAMMYGSGVALLYCAAPYTSGAVRCNIEGFGDKSENPLNPAFGGAFHNRRLSLLFGDGSAGMTNIPAKRLSPDTGTYSTFTWVIER</sequence>
<dbReference type="Gene3D" id="3.30.700.10">
    <property type="entry name" value="Glycoprotein, Type 4 Pilin"/>
    <property type="match status" value="1"/>
</dbReference>
<dbReference type="InterPro" id="IPR011453">
    <property type="entry name" value="DUF1559"/>
</dbReference>
<evidence type="ECO:0000256" key="1">
    <source>
        <dbReference type="ARBA" id="ARBA00022481"/>
    </source>
</evidence>
<gene>
    <name evidence="5" type="ORF">C8D82_10571</name>
</gene>
<evidence type="ECO:0000313" key="5">
    <source>
        <dbReference type="EMBL" id="PVY44742.1"/>
    </source>
</evidence>
<dbReference type="SUPFAM" id="SSF54523">
    <property type="entry name" value="Pili subunits"/>
    <property type="match status" value="1"/>
</dbReference>
<dbReference type="Pfam" id="PF07596">
    <property type="entry name" value="SBP_bac_10"/>
    <property type="match status" value="1"/>
</dbReference>
<dbReference type="Proteomes" id="UP000245959">
    <property type="component" value="Unassembled WGS sequence"/>
</dbReference>
<name>A0A2U1B813_9BACT</name>
<protein>
    <submittedName>
        <fullName evidence="5">Prepilin-type N-terminal cleavage/methylation domain-containing protein</fullName>
    </submittedName>
</protein>
<dbReference type="InterPro" id="IPR000983">
    <property type="entry name" value="Bac_GSPG_pilin"/>
</dbReference>
<evidence type="ECO:0000256" key="3">
    <source>
        <dbReference type="SAM" id="Phobius"/>
    </source>
</evidence>
<dbReference type="RefSeq" id="WP_116883067.1">
    <property type="nucleotide sequence ID" value="NZ_CABMMC010000083.1"/>
</dbReference>
<feature type="transmembrane region" description="Helical" evidence="3">
    <location>
        <begin position="141"/>
        <end position="164"/>
    </location>
</feature>
<organism evidence="5 6">
    <name type="scientific">Victivallis vadensis</name>
    <dbReference type="NCBI Taxonomy" id="172901"/>
    <lineage>
        <taxon>Bacteria</taxon>
        <taxon>Pseudomonadati</taxon>
        <taxon>Lentisphaerota</taxon>
        <taxon>Lentisphaeria</taxon>
        <taxon>Victivallales</taxon>
        <taxon>Victivallaceae</taxon>
        <taxon>Victivallis</taxon>
    </lineage>
</organism>
<keyword evidence="3" id="KW-1133">Transmembrane helix</keyword>
<keyword evidence="6" id="KW-1185">Reference proteome</keyword>
<dbReference type="GO" id="GO:0015628">
    <property type="term" value="P:protein secretion by the type II secretion system"/>
    <property type="evidence" value="ECO:0007669"/>
    <property type="project" value="InterPro"/>
</dbReference>
<keyword evidence="1" id="KW-0488">Methylation</keyword>
<proteinExistence type="predicted"/>
<dbReference type="PANTHER" id="PTHR30093">
    <property type="entry name" value="GENERAL SECRETION PATHWAY PROTEIN G"/>
    <property type="match status" value="1"/>
</dbReference>
<dbReference type="InterPro" id="IPR045584">
    <property type="entry name" value="Pilin-like"/>
</dbReference>
<evidence type="ECO:0000313" key="6">
    <source>
        <dbReference type="Proteomes" id="UP000245959"/>
    </source>
</evidence>
<dbReference type="EMBL" id="QEKH01000005">
    <property type="protein sequence ID" value="PVY44742.1"/>
    <property type="molecule type" value="Genomic_DNA"/>
</dbReference>
<keyword evidence="3" id="KW-0812">Transmembrane</keyword>
<dbReference type="InterPro" id="IPR012902">
    <property type="entry name" value="N_methyl_site"/>
</dbReference>
<dbReference type="GO" id="GO:0015627">
    <property type="term" value="C:type II protein secretion system complex"/>
    <property type="evidence" value="ECO:0007669"/>
    <property type="project" value="InterPro"/>
</dbReference>
<dbReference type="GeneID" id="78294390"/>